<evidence type="ECO:0000256" key="5">
    <source>
        <dbReference type="SAM" id="Phobius"/>
    </source>
</evidence>
<dbReference type="PANTHER" id="PTHR46953:SF2">
    <property type="entry name" value="G-PROTEIN COUPLED RECEPTOR MTH-LIKE 5-RELATED"/>
    <property type="match status" value="1"/>
</dbReference>
<evidence type="ECO:0000256" key="2">
    <source>
        <dbReference type="ARBA" id="ARBA00022692"/>
    </source>
</evidence>
<feature type="transmembrane region" description="Helical" evidence="5">
    <location>
        <begin position="362"/>
        <end position="383"/>
    </location>
</feature>
<dbReference type="RefSeq" id="XP_030376025.1">
    <property type="nucleotide sequence ID" value="XM_030520165.1"/>
</dbReference>
<keyword evidence="2 5" id="KW-0812">Transmembrane</keyword>
<feature type="domain" description="G-protein coupled receptors family 2 profile 2" evidence="6">
    <location>
        <begin position="251"/>
        <end position="498"/>
    </location>
</feature>
<dbReference type="InterPro" id="IPR052808">
    <property type="entry name" value="GPCR_Mth-like"/>
</dbReference>
<dbReference type="Proteomes" id="UP000504634">
    <property type="component" value="Unplaced"/>
</dbReference>
<dbReference type="GeneID" id="115625198"/>
<keyword evidence="3 5" id="KW-1133">Transmembrane helix</keyword>
<dbReference type="PRINTS" id="PR00249">
    <property type="entry name" value="GPCRSECRETIN"/>
</dbReference>
<feature type="transmembrane region" description="Helical" evidence="5">
    <location>
        <begin position="312"/>
        <end position="341"/>
    </location>
</feature>
<feature type="transmembrane region" description="Helical" evidence="5">
    <location>
        <begin position="476"/>
        <end position="496"/>
    </location>
</feature>
<dbReference type="CTD" id="41438"/>
<feature type="transmembrane region" description="Helical" evidence="5">
    <location>
        <begin position="282"/>
        <end position="300"/>
    </location>
</feature>
<dbReference type="Gene3D" id="1.20.1070.10">
    <property type="entry name" value="Rhodopsin 7-helix transmembrane proteins"/>
    <property type="match status" value="1"/>
</dbReference>
<dbReference type="PROSITE" id="PS50261">
    <property type="entry name" value="G_PROTEIN_RECEP_F2_4"/>
    <property type="match status" value="1"/>
</dbReference>
<evidence type="ECO:0000313" key="7">
    <source>
        <dbReference type="Proteomes" id="UP000504634"/>
    </source>
</evidence>
<evidence type="ECO:0000313" key="8">
    <source>
        <dbReference type="RefSeq" id="XP_030376025.1"/>
    </source>
</evidence>
<dbReference type="AlphaFoldDB" id="A0A6J2TKL6"/>
<dbReference type="GO" id="GO:0007166">
    <property type="term" value="P:cell surface receptor signaling pathway"/>
    <property type="evidence" value="ECO:0007669"/>
    <property type="project" value="InterPro"/>
</dbReference>
<dbReference type="PANTHER" id="PTHR46953">
    <property type="entry name" value="G-PROTEIN COUPLED RECEPTOR MTH-LIKE 1-RELATED"/>
    <property type="match status" value="1"/>
</dbReference>
<dbReference type="GO" id="GO:0004930">
    <property type="term" value="F:G protein-coupled receptor activity"/>
    <property type="evidence" value="ECO:0007669"/>
    <property type="project" value="InterPro"/>
</dbReference>
<organism evidence="7 8">
    <name type="scientific">Drosophila lebanonensis</name>
    <name type="common">Fruit fly</name>
    <name type="synonym">Scaptodrosophila lebanonensis</name>
    <dbReference type="NCBI Taxonomy" id="7225"/>
    <lineage>
        <taxon>Eukaryota</taxon>
        <taxon>Metazoa</taxon>
        <taxon>Ecdysozoa</taxon>
        <taxon>Arthropoda</taxon>
        <taxon>Hexapoda</taxon>
        <taxon>Insecta</taxon>
        <taxon>Pterygota</taxon>
        <taxon>Neoptera</taxon>
        <taxon>Endopterygota</taxon>
        <taxon>Diptera</taxon>
        <taxon>Brachycera</taxon>
        <taxon>Muscomorpha</taxon>
        <taxon>Ephydroidea</taxon>
        <taxon>Drosophilidae</taxon>
        <taxon>Scaptodrosophila</taxon>
    </lineage>
</organism>
<keyword evidence="7" id="KW-1185">Reference proteome</keyword>
<dbReference type="InterPro" id="IPR000832">
    <property type="entry name" value="GPCR_2_secretin-like"/>
</dbReference>
<evidence type="ECO:0000256" key="4">
    <source>
        <dbReference type="ARBA" id="ARBA00023136"/>
    </source>
</evidence>
<dbReference type="InterPro" id="IPR017981">
    <property type="entry name" value="GPCR_2-like_7TM"/>
</dbReference>
<gene>
    <name evidence="8" type="primary">LOC115625198</name>
</gene>
<feature type="transmembrane region" description="Helical" evidence="5">
    <location>
        <begin position="257"/>
        <end position="275"/>
    </location>
</feature>
<comment type="subcellular location">
    <subcellularLocation>
        <location evidence="1">Membrane</location>
        <topology evidence="1">Multi-pass membrane protein</topology>
    </subcellularLocation>
</comment>
<feature type="transmembrane region" description="Helical" evidence="5">
    <location>
        <begin position="446"/>
        <end position="470"/>
    </location>
</feature>
<evidence type="ECO:0000259" key="6">
    <source>
        <dbReference type="PROSITE" id="PS50261"/>
    </source>
</evidence>
<name>A0A6J2TKL6_DROLE</name>
<evidence type="ECO:0000256" key="3">
    <source>
        <dbReference type="ARBA" id="ARBA00022989"/>
    </source>
</evidence>
<sequence>MRYLRLYDAFVGQQRDRHKLYLRDTRVKMATNTLGAQISPYAIKCVRGSCLLFAVLCALLTIFTNVDAADQPHSLRRRHVGDSNTISSSTSDPNLVQVNKCCEKFEIHVDTVCQQVNETDYFQPMFTSYSGDQNMPVHFKFVIGVPNCGSMQMWPIFHYTGSSDKLVLLDDGRLRHYTNAEDEADEQRGVQTDYEDDIAEAHKPLYHDYEQGQYCLDKAVSTTGAQKQILFANICLAKKEIKWSDSNFLLRKILNPIFHAISLIILLVIAIVYFILPTLRDLVGNIVTTIAICLMVSQAADLVRIFTELTNHVSFIVADIILCFSLLAAFFWLNSFGYYIWKTFRSRNVFLRVTDGRKYCYYSIYAWGCTATMAALAVFAHFFLDADSYKKENMVGEQETIGWLGICVFFSPIACTIIVNIFFFVTTRKLINRRTVYGRIAHKLKANFIMFSLMLLVMSISWLFLIMSWIQLDGLLYAHIIVNAVQTPLLLYICVLRQRHVTFLLKKSCCYNEPPSTNDWGDEMHYMNCNDY</sequence>
<proteinExistence type="predicted"/>
<protein>
    <submittedName>
        <fullName evidence="8">Probable G-protein coupled receptor Mth-like 5</fullName>
    </submittedName>
</protein>
<keyword evidence="4 5" id="KW-0472">Membrane</keyword>
<reference evidence="8" key="1">
    <citation type="submission" date="2025-08" db="UniProtKB">
        <authorList>
            <consortium name="RefSeq"/>
        </authorList>
    </citation>
    <scope>IDENTIFICATION</scope>
    <source>
        <strain evidence="8">11010-0011.00</strain>
        <tissue evidence="8">Whole body</tissue>
    </source>
</reference>
<dbReference type="GO" id="GO:0016020">
    <property type="term" value="C:membrane"/>
    <property type="evidence" value="ECO:0007669"/>
    <property type="project" value="UniProtKB-SubCell"/>
</dbReference>
<evidence type="ECO:0000256" key="1">
    <source>
        <dbReference type="ARBA" id="ARBA00004141"/>
    </source>
</evidence>
<feature type="transmembrane region" description="Helical" evidence="5">
    <location>
        <begin position="403"/>
        <end position="425"/>
    </location>
</feature>
<dbReference type="OrthoDB" id="6339480at2759"/>
<dbReference type="CDD" id="cd15039">
    <property type="entry name" value="7tmB3_Methuselah-like"/>
    <property type="match status" value="1"/>
</dbReference>
<accession>A0A6J2TKL6</accession>